<evidence type="ECO:0000313" key="3">
    <source>
        <dbReference type="Proteomes" id="UP000007797"/>
    </source>
</evidence>
<keyword evidence="3" id="KW-1185">Reference proteome</keyword>
<sequence length="122" mass="13798">MSIDFKKEIEAAIEDVSYGVKELKVLDKDPRSDVDGGVVLFNIECHEPLSILIRMSMHEGFSLIELKGELDQESSAKQDQSRSSPCTPPVFDSLPNIVMYYSHSFQQKFNELLFSKLAGLNR</sequence>
<reference evidence="3" key="1">
    <citation type="journal article" date="2011" name="Genome Res.">
        <title>Phylogeny-wide analysis of social amoeba genomes highlights ancient origins for complex intercellular communication.</title>
        <authorList>
            <person name="Heidel A.J."/>
            <person name="Lawal H.M."/>
            <person name="Felder M."/>
            <person name="Schilde C."/>
            <person name="Helps N.R."/>
            <person name="Tunggal B."/>
            <person name="Rivero F."/>
            <person name="John U."/>
            <person name="Schleicher M."/>
            <person name="Eichinger L."/>
            <person name="Platzer M."/>
            <person name="Noegel A.A."/>
            <person name="Schaap P."/>
            <person name="Gloeckner G."/>
        </authorList>
    </citation>
    <scope>NUCLEOTIDE SEQUENCE [LARGE SCALE GENOMIC DNA]</scope>
    <source>
        <strain evidence="3">SH3</strain>
    </source>
</reference>
<dbReference type="InterPro" id="IPR007967">
    <property type="entry name" value="GSKIP_dom"/>
</dbReference>
<dbReference type="InterPro" id="IPR023231">
    <property type="entry name" value="GSKIP_dom_sf"/>
</dbReference>
<evidence type="ECO:0000313" key="2">
    <source>
        <dbReference type="EMBL" id="EGG14063.1"/>
    </source>
</evidence>
<dbReference type="Pfam" id="PF05303">
    <property type="entry name" value="GSKIP_dom"/>
    <property type="match status" value="1"/>
</dbReference>
<dbReference type="OrthoDB" id="17728at2759"/>
<accession>F4QEB6</accession>
<name>F4QEB6_CACFS</name>
<protein>
    <recommendedName>
        <fullName evidence="1">GSKIP domain-containing protein</fullName>
    </recommendedName>
</protein>
<dbReference type="GeneID" id="14866542"/>
<dbReference type="Gene3D" id="3.30.2280.10">
    <property type="entry name" value="Hypothetical protein (hspc210)"/>
    <property type="match status" value="1"/>
</dbReference>
<gene>
    <name evidence="2" type="ORF">DFA_11826</name>
</gene>
<dbReference type="KEGG" id="dfa:DFA_11826"/>
<dbReference type="AlphaFoldDB" id="F4QEB6"/>
<proteinExistence type="predicted"/>
<dbReference type="RefSeq" id="XP_004350771.1">
    <property type="nucleotide sequence ID" value="XM_004350720.1"/>
</dbReference>
<feature type="domain" description="GSKIP" evidence="1">
    <location>
        <begin position="5"/>
        <end position="119"/>
    </location>
</feature>
<organism evidence="2 3">
    <name type="scientific">Cavenderia fasciculata</name>
    <name type="common">Slime mold</name>
    <name type="synonym">Dictyostelium fasciculatum</name>
    <dbReference type="NCBI Taxonomy" id="261658"/>
    <lineage>
        <taxon>Eukaryota</taxon>
        <taxon>Amoebozoa</taxon>
        <taxon>Evosea</taxon>
        <taxon>Eumycetozoa</taxon>
        <taxon>Dictyostelia</taxon>
        <taxon>Acytosteliales</taxon>
        <taxon>Cavenderiaceae</taxon>
        <taxon>Cavenderia</taxon>
    </lineage>
</organism>
<dbReference type="Proteomes" id="UP000007797">
    <property type="component" value="Unassembled WGS sequence"/>
</dbReference>
<evidence type="ECO:0000259" key="1">
    <source>
        <dbReference type="Pfam" id="PF05303"/>
    </source>
</evidence>
<dbReference type="OMA" id="NIECHEP"/>
<dbReference type="SUPFAM" id="SSF103107">
    <property type="entry name" value="Hypothetical protein c14orf129, hspc210"/>
    <property type="match status" value="1"/>
</dbReference>
<dbReference type="EMBL" id="GL883029">
    <property type="protein sequence ID" value="EGG14063.1"/>
    <property type="molecule type" value="Genomic_DNA"/>
</dbReference>